<proteinExistence type="predicted"/>
<protein>
    <submittedName>
        <fullName evidence="2">Uncharacterized protein</fullName>
    </submittedName>
</protein>
<gene>
    <name evidence="2" type="ORF">A0U91_16195</name>
</gene>
<evidence type="ECO:0000313" key="3">
    <source>
        <dbReference type="Proteomes" id="UP000189055"/>
    </source>
</evidence>
<feature type="compositionally biased region" description="Low complexity" evidence="1">
    <location>
        <begin position="382"/>
        <end position="391"/>
    </location>
</feature>
<dbReference type="EMBL" id="CP014688">
    <property type="protein sequence ID" value="AQT06547.1"/>
    <property type="molecule type" value="Genomic_DNA"/>
</dbReference>
<evidence type="ECO:0000313" key="2">
    <source>
        <dbReference type="EMBL" id="AQT06547.1"/>
    </source>
</evidence>
<name>A0A1U9LJG6_9PROT</name>
<sequence>MLTGSCGFLRPHDQIPIVFKQGYSMIDFSRIKDRFNPTAPRSAYDIQYARFDESLARLLSKLRVVGEGVKGSAFPIDLSDDEASIWKEMILNTKFYADFCRVITKEEGVIIHRTVADSGIIIAVKKDVSGVFAEPKPGFWQRLTGQKTNIIFTRYRHKNEAILRDFSKNNSSILVSALDIEKETVRMLKLFSSRPGLAIRAPLPDAFWHEMIVDTEFYMQFCHFELQMEKGDILNHIPGNDALQIEHVVGYNVFLDLYCASYNELPPSLIWPYSIVEDAFPLDGVNARHAAQGLIKSHIAGIIRQSVARPFLPATTSERPERPLKTPESAAIDCILYSYRDAKHQAKPLPPESDGKENEHQEGTSRSERSSAATSDRKAKTKTSSDISSDDGGAAMLAVTAATSISTVDIASATTSTCGASCGASCGGGCGC</sequence>
<feature type="region of interest" description="Disordered" evidence="1">
    <location>
        <begin position="345"/>
        <end position="391"/>
    </location>
</feature>
<geneLocation type="plasmid" evidence="3">
    <name>pac1084_1</name>
</geneLocation>
<accession>A0A1U9LJG6</accession>
<reference evidence="2 3" key="1">
    <citation type="submission" date="2016-03" db="EMBL/GenBank/DDBJ databases">
        <title>Acetic acid bacteria sequencing.</title>
        <authorList>
            <person name="Brandt J."/>
            <person name="Jakob F."/>
            <person name="Vogel R.F."/>
        </authorList>
    </citation>
    <scope>NUCLEOTIDE SEQUENCE [LARGE SCALE GENOMIC DNA]</scope>
    <source>
        <strain evidence="2 3">TMW2.1084</strain>
        <plasmid evidence="3">pac1084_1</plasmid>
    </source>
</reference>
<organism evidence="2 3">
    <name type="scientific">Acetobacter persici</name>
    <dbReference type="NCBI Taxonomy" id="1076596"/>
    <lineage>
        <taxon>Bacteria</taxon>
        <taxon>Pseudomonadati</taxon>
        <taxon>Pseudomonadota</taxon>
        <taxon>Alphaproteobacteria</taxon>
        <taxon>Acetobacterales</taxon>
        <taxon>Acetobacteraceae</taxon>
        <taxon>Acetobacter</taxon>
    </lineage>
</organism>
<dbReference type="Proteomes" id="UP000189055">
    <property type="component" value="Plasmid pAC1084_1"/>
</dbReference>
<dbReference type="AlphaFoldDB" id="A0A1U9LJG6"/>
<dbReference type="KEGG" id="aper:A0U91_16195"/>
<evidence type="ECO:0000256" key="1">
    <source>
        <dbReference type="SAM" id="MobiDB-lite"/>
    </source>
</evidence>
<keyword evidence="2" id="KW-0614">Plasmid</keyword>
<feature type="compositionally biased region" description="Basic and acidic residues" evidence="1">
    <location>
        <begin position="353"/>
        <end position="369"/>
    </location>
</feature>